<comment type="caution">
    <text evidence="7">The sequence shown here is derived from an EMBL/GenBank/DDBJ whole genome shotgun (WGS) entry which is preliminary data.</text>
</comment>
<dbReference type="RefSeq" id="WP_168520088.1">
    <property type="nucleotide sequence ID" value="NZ_JAAXLS010000030.1"/>
</dbReference>
<proteinExistence type="inferred from homology"/>
<evidence type="ECO:0000259" key="6">
    <source>
        <dbReference type="Pfam" id="PF01975"/>
    </source>
</evidence>
<gene>
    <name evidence="7" type="ORF">HFP15_29770</name>
</gene>
<evidence type="ECO:0000256" key="1">
    <source>
        <dbReference type="ARBA" id="ARBA00000815"/>
    </source>
</evidence>
<dbReference type="InterPro" id="IPR030048">
    <property type="entry name" value="SurE"/>
</dbReference>
<dbReference type="SUPFAM" id="SSF64167">
    <property type="entry name" value="SurE-like"/>
    <property type="match status" value="1"/>
</dbReference>
<dbReference type="EC" id="3.1.3.5" evidence="3"/>
<dbReference type="InterPro" id="IPR036523">
    <property type="entry name" value="SurE-like_sf"/>
</dbReference>
<sequence>MNWLRVRYRRVVVVVVPALLAAVFLALPSADAARKPPSRSALEGARIMLVNDDSVQAAKVNGADGRGLYVLRAALCRAGADVVVVGPWGQQSGRSRATAASPQVRVAPPLGVPARFAADCSAAPSRGAVLGVCQGADPCGPSSASVTPADAVDVALSALLGDRFGWSNGPDLVLSGINSGANTDLAVNLSGTVGAAVAAVEHRVPGIAVSAGTRATSIPDDASYEAAADYTTGLVARLLAGTGAERLVRDSVIVNVNCPDVRAGVTPAPRWTAVGQVALDRLSYAKSAADIYQMSYGPASPAPVPDAGSDTAALLRGELSVGAVSVNRDASADARWLSALIGNQ</sequence>
<keyword evidence="8" id="KW-1185">Reference proteome</keyword>
<comment type="catalytic activity">
    <reaction evidence="1">
        <text>a ribonucleoside 5'-phosphate + H2O = a ribonucleoside + phosphate</text>
        <dbReference type="Rhea" id="RHEA:12484"/>
        <dbReference type="ChEBI" id="CHEBI:15377"/>
        <dbReference type="ChEBI" id="CHEBI:18254"/>
        <dbReference type="ChEBI" id="CHEBI:43474"/>
        <dbReference type="ChEBI" id="CHEBI:58043"/>
        <dbReference type="EC" id="3.1.3.5"/>
    </reaction>
</comment>
<evidence type="ECO:0000313" key="7">
    <source>
        <dbReference type="EMBL" id="NKQ57066.1"/>
    </source>
</evidence>
<organism evidence="7 8">
    <name type="scientific">Amycolatopsis acididurans</name>
    <dbReference type="NCBI Taxonomy" id="2724524"/>
    <lineage>
        <taxon>Bacteria</taxon>
        <taxon>Bacillati</taxon>
        <taxon>Actinomycetota</taxon>
        <taxon>Actinomycetes</taxon>
        <taxon>Pseudonocardiales</taxon>
        <taxon>Pseudonocardiaceae</taxon>
        <taxon>Amycolatopsis</taxon>
    </lineage>
</organism>
<feature type="domain" description="Survival protein SurE-like phosphatase/nucleotidase" evidence="6">
    <location>
        <begin position="47"/>
        <end position="276"/>
    </location>
</feature>
<dbReference type="InterPro" id="IPR002828">
    <property type="entry name" value="SurE-like_Pase/nucleotidase"/>
</dbReference>
<dbReference type="EMBL" id="JAAXLS010000030">
    <property type="protein sequence ID" value="NKQ57066.1"/>
    <property type="molecule type" value="Genomic_DNA"/>
</dbReference>
<reference evidence="7 8" key="1">
    <citation type="submission" date="2020-04" db="EMBL/GenBank/DDBJ databases">
        <title>Novel species.</title>
        <authorList>
            <person name="Teo W.F.A."/>
            <person name="Lipun K."/>
            <person name="Srisuk N."/>
            <person name="Duangmal K."/>
        </authorList>
    </citation>
    <scope>NUCLEOTIDE SEQUENCE [LARGE SCALE GENOMIC DNA]</scope>
    <source>
        <strain evidence="7 8">K13G38</strain>
    </source>
</reference>
<protein>
    <recommendedName>
        <fullName evidence="3">5'-nucleotidase</fullName>
        <ecNumber evidence="3">3.1.3.5</ecNumber>
    </recommendedName>
</protein>
<dbReference type="Pfam" id="PF01975">
    <property type="entry name" value="SurE"/>
    <property type="match status" value="1"/>
</dbReference>
<name>A0ABX1JBC4_9PSEU</name>
<dbReference type="Proteomes" id="UP000715441">
    <property type="component" value="Unassembled WGS sequence"/>
</dbReference>
<dbReference type="PANTHER" id="PTHR30457">
    <property type="entry name" value="5'-NUCLEOTIDASE SURE"/>
    <property type="match status" value="1"/>
</dbReference>
<evidence type="ECO:0000256" key="3">
    <source>
        <dbReference type="ARBA" id="ARBA00012643"/>
    </source>
</evidence>
<evidence type="ECO:0000256" key="4">
    <source>
        <dbReference type="ARBA" id="ARBA00022723"/>
    </source>
</evidence>
<evidence type="ECO:0000313" key="8">
    <source>
        <dbReference type="Proteomes" id="UP000715441"/>
    </source>
</evidence>
<keyword evidence="5" id="KW-0378">Hydrolase</keyword>
<dbReference type="Gene3D" id="3.40.1210.10">
    <property type="entry name" value="Survival protein SurE-like phosphatase/nucleotidase"/>
    <property type="match status" value="1"/>
</dbReference>
<evidence type="ECO:0000256" key="5">
    <source>
        <dbReference type="ARBA" id="ARBA00022801"/>
    </source>
</evidence>
<accession>A0ABX1JBC4</accession>
<keyword evidence="4" id="KW-0479">Metal-binding</keyword>
<evidence type="ECO:0000256" key="2">
    <source>
        <dbReference type="ARBA" id="ARBA00011062"/>
    </source>
</evidence>
<comment type="similarity">
    <text evidence="2">Belongs to the SurE nucleotidase family.</text>
</comment>
<dbReference type="PANTHER" id="PTHR30457:SF0">
    <property type="entry name" value="PHOSPHATASE, PUTATIVE (AFU_ORTHOLOGUE AFUA_4G01070)-RELATED"/>
    <property type="match status" value="1"/>
</dbReference>